<evidence type="ECO:0000256" key="1">
    <source>
        <dbReference type="SAM" id="MobiDB-lite"/>
    </source>
</evidence>
<feature type="compositionally biased region" description="Basic and acidic residues" evidence="1">
    <location>
        <begin position="53"/>
        <end position="82"/>
    </location>
</feature>
<dbReference type="Proteomes" id="UP001054945">
    <property type="component" value="Unassembled WGS sequence"/>
</dbReference>
<feature type="compositionally biased region" description="Basic and acidic residues" evidence="1">
    <location>
        <begin position="167"/>
        <end position="176"/>
    </location>
</feature>
<feature type="compositionally biased region" description="Polar residues" evidence="1">
    <location>
        <begin position="42"/>
        <end position="52"/>
    </location>
</feature>
<comment type="caution">
    <text evidence="2">The sequence shown here is derived from an EMBL/GenBank/DDBJ whole genome shotgun (WGS) entry which is preliminary data.</text>
</comment>
<protein>
    <submittedName>
        <fullName evidence="2">Uncharacterized protein</fullName>
    </submittedName>
</protein>
<organism evidence="2 3">
    <name type="scientific">Caerostris extrusa</name>
    <name type="common">Bark spider</name>
    <name type="synonym">Caerostris bankana</name>
    <dbReference type="NCBI Taxonomy" id="172846"/>
    <lineage>
        <taxon>Eukaryota</taxon>
        <taxon>Metazoa</taxon>
        <taxon>Ecdysozoa</taxon>
        <taxon>Arthropoda</taxon>
        <taxon>Chelicerata</taxon>
        <taxon>Arachnida</taxon>
        <taxon>Araneae</taxon>
        <taxon>Araneomorphae</taxon>
        <taxon>Entelegynae</taxon>
        <taxon>Araneoidea</taxon>
        <taxon>Araneidae</taxon>
        <taxon>Caerostris</taxon>
    </lineage>
</organism>
<keyword evidence="3" id="KW-1185">Reference proteome</keyword>
<accession>A0AAV4X7K8</accession>
<feature type="region of interest" description="Disordered" evidence="1">
    <location>
        <begin position="1"/>
        <end position="176"/>
    </location>
</feature>
<dbReference type="AlphaFoldDB" id="A0AAV4X7K8"/>
<name>A0AAV4X7K8_CAEEX</name>
<sequence length="176" mass="19610">MEEEKRSLKSFRFKREKKEACSTSKIDSSTEFEDTSKEEEALQSTSSNSQAVESEKLHHESKTGEQEKRQLDKQSSEKKTSTDVDFSDQDSEGLPDVDDKVPKEGVSISKEAKSNENIDTSVNQKVLKGSKTSVSTAESSSNSKNDAVSYKEGENNKEVQLSSYSNIKKDVVNHES</sequence>
<dbReference type="EMBL" id="BPLR01017329">
    <property type="protein sequence ID" value="GIY90587.1"/>
    <property type="molecule type" value="Genomic_DNA"/>
</dbReference>
<proteinExistence type="predicted"/>
<feature type="compositionally biased region" description="Low complexity" evidence="1">
    <location>
        <begin position="130"/>
        <end position="145"/>
    </location>
</feature>
<gene>
    <name evidence="2" type="ORF">CEXT_780051</name>
</gene>
<feature type="compositionally biased region" description="Acidic residues" evidence="1">
    <location>
        <begin position="85"/>
        <end position="96"/>
    </location>
</feature>
<evidence type="ECO:0000313" key="3">
    <source>
        <dbReference type="Proteomes" id="UP001054945"/>
    </source>
</evidence>
<evidence type="ECO:0000313" key="2">
    <source>
        <dbReference type="EMBL" id="GIY90587.1"/>
    </source>
</evidence>
<reference evidence="2 3" key="1">
    <citation type="submission" date="2021-06" db="EMBL/GenBank/DDBJ databases">
        <title>Caerostris extrusa draft genome.</title>
        <authorList>
            <person name="Kono N."/>
            <person name="Arakawa K."/>
        </authorList>
    </citation>
    <scope>NUCLEOTIDE SEQUENCE [LARGE SCALE GENOMIC DNA]</scope>
</reference>